<dbReference type="EMBL" id="NOII01000002">
    <property type="protein sequence ID" value="OYD57989.1"/>
    <property type="molecule type" value="Genomic_DNA"/>
</dbReference>
<evidence type="ECO:0000313" key="2">
    <source>
        <dbReference type="EMBL" id="OYD57989.1"/>
    </source>
</evidence>
<dbReference type="InterPro" id="IPR030378">
    <property type="entry name" value="G_CP_dom"/>
</dbReference>
<dbReference type="InterPro" id="IPR050896">
    <property type="entry name" value="Mito_lipid_metab_GTPase"/>
</dbReference>
<dbReference type="Proteomes" id="UP000215059">
    <property type="component" value="Unassembled WGS sequence"/>
</dbReference>
<dbReference type="OrthoDB" id="9773841at2"/>
<feature type="domain" description="CP-type G" evidence="1">
    <location>
        <begin position="72"/>
        <end position="237"/>
    </location>
</feature>
<proteinExistence type="predicted"/>
<gene>
    <name evidence="2" type="ORF">CGZ90_08855</name>
</gene>
<accession>A0A235F9Y6</accession>
<dbReference type="PANTHER" id="PTHR46434:SF1">
    <property type="entry name" value="GENETIC INTERACTOR OF PROHIBITINS 3, MITOCHONDRIAL"/>
    <property type="match status" value="1"/>
</dbReference>
<comment type="caution">
    <text evidence="2">The sequence shown here is derived from an EMBL/GenBank/DDBJ whole genome shotgun (WGS) entry which is preliminary data.</text>
</comment>
<sequence>MDEKTRHDTLGGIVLENVKCAGCGVHIQTENKEALGYAPPSALEKETAICQRCFRLKHYNEIQDVALTDDDYRKIVSSISKENALVVMIVDIFDFNGSWVPGIQKLVGNNPILLAGNKLDLLPKSVNPRKVELWMNKEASERGLKPEKVHLISAAKGHGIAELADSIETHRGGRDVYVVGCTNTGKSTFINRLLKEFGEGGSDFITTSYFPGTTLDMIEVPLDDRSALFDTPGIINPEQMAHYVSQSELKIITPKKEIKPMVFQLNEEQTLFFGGLARLDYIKGGRRSFICHLSNEMNIHRTKLENADDLYDRQLGDLLQPPGEREGFPPLVKHEFLIKEGKTDVVFAGLGWVTVPEAGAKIAAYAPEGTGVSLRKSLI</sequence>
<keyword evidence="3" id="KW-1185">Reference proteome</keyword>
<reference evidence="2 3" key="1">
    <citation type="submission" date="2017-07" db="EMBL/GenBank/DDBJ databases">
        <title>Fictibacillus sp. nov. GDSW-R2A3 Genome sequencing and assembly.</title>
        <authorList>
            <person name="Mayilraj S."/>
        </authorList>
    </citation>
    <scope>NUCLEOTIDE SEQUENCE [LARGE SCALE GENOMIC DNA]</scope>
    <source>
        <strain evidence="2 3">GDSW-R2A3</strain>
    </source>
</reference>
<dbReference type="RefSeq" id="WP_094252022.1">
    <property type="nucleotide sequence ID" value="NZ_JBHLXL010000001.1"/>
</dbReference>
<dbReference type="InterPro" id="IPR048422">
    <property type="entry name" value="NOA1/YqeH-like_C"/>
</dbReference>
<dbReference type="PROSITE" id="PS51721">
    <property type="entry name" value="G_CP"/>
    <property type="match status" value="1"/>
</dbReference>
<dbReference type="NCBIfam" id="TIGR03597">
    <property type="entry name" value="GTPase_YqeH"/>
    <property type="match status" value="1"/>
</dbReference>
<evidence type="ECO:0000313" key="3">
    <source>
        <dbReference type="Proteomes" id="UP000215059"/>
    </source>
</evidence>
<organism evidence="2 3">
    <name type="scientific">Fictibacillus aquaticus</name>
    <dbReference type="NCBI Taxonomy" id="2021314"/>
    <lineage>
        <taxon>Bacteria</taxon>
        <taxon>Bacillati</taxon>
        <taxon>Bacillota</taxon>
        <taxon>Bacilli</taxon>
        <taxon>Bacillales</taxon>
        <taxon>Fictibacillaceae</taxon>
        <taxon>Fictibacillus</taxon>
    </lineage>
</organism>
<dbReference type="GO" id="GO:0005525">
    <property type="term" value="F:GTP binding"/>
    <property type="evidence" value="ECO:0007669"/>
    <property type="project" value="InterPro"/>
</dbReference>
<name>A0A235F9Y6_9BACL</name>
<dbReference type="PANTHER" id="PTHR46434">
    <property type="entry name" value="GENETIC INTERACTOR OF PROHIBITINS 3, MITOCHONDRIAL"/>
    <property type="match status" value="1"/>
</dbReference>
<dbReference type="Pfam" id="PF21516">
    <property type="entry name" value="YqeH-like_C"/>
    <property type="match status" value="1"/>
</dbReference>
<dbReference type="Gene3D" id="3.40.50.300">
    <property type="entry name" value="P-loop containing nucleotide triphosphate hydrolases"/>
    <property type="match status" value="1"/>
</dbReference>
<dbReference type="Pfam" id="PF01926">
    <property type="entry name" value="MMR_HSR1"/>
    <property type="match status" value="1"/>
</dbReference>
<dbReference type="AlphaFoldDB" id="A0A235F9Y6"/>
<dbReference type="InterPro" id="IPR019988">
    <property type="entry name" value="GTP-bd_ribosome_bgen_YqeH"/>
</dbReference>
<dbReference type="InterPro" id="IPR006073">
    <property type="entry name" value="GTP-bd"/>
</dbReference>
<protein>
    <submittedName>
        <fullName evidence="2">Ribosome biogenesis GTPase YqeH</fullName>
    </submittedName>
</protein>
<evidence type="ECO:0000259" key="1">
    <source>
        <dbReference type="PROSITE" id="PS51721"/>
    </source>
</evidence>
<dbReference type="InterPro" id="IPR027417">
    <property type="entry name" value="P-loop_NTPase"/>
</dbReference>
<dbReference type="CDD" id="cd01855">
    <property type="entry name" value="YqeH"/>
    <property type="match status" value="1"/>
</dbReference>
<dbReference type="SUPFAM" id="SSF52540">
    <property type="entry name" value="P-loop containing nucleoside triphosphate hydrolases"/>
    <property type="match status" value="1"/>
</dbReference>